<comment type="caution">
    <text evidence="1">The sequence shown here is derived from an EMBL/GenBank/DDBJ whole genome shotgun (WGS) entry which is preliminary data.</text>
</comment>
<dbReference type="PANTHER" id="PTHR35145">
    <property type="entry name" value="CYTOPLASMIC PROTEIN-RELATED"/>
    <property type="match status" value="1"/>
</dbReference>
<organism evidence="1 2">
    <name type="scientific">Plastoroseomonas hellenica</name>
    <dbReference type="NCBI Taxonomy" id="2687306"/>
    <lineage>
        <taxon>Bacteria</taxon>
        <taxon>Pseudomonadati</taxon>
        <taxon>Pseudomonadota</taxon>
        <taxon>Alphaproteobacteria</taxon>
        <taxon>Acetobacterales</taxon>
        <taxon>Acetobacteraceae</taxon>
        <taxon>Plastoroseomonas</taxon>
    </lineage>
</organism>
<sequence>MTGAEFNAFCRALPATTHVVQWGGADVWKVGGKVFAIGGAHDGVLWVTFKVSGIAYEVLKDQPGLRPAPYLASRGLTWIQHFAKPGLRDATLRDHIRQSHWLIAQGLPKKKQKELGLETAPRP</sequence>
<dbReference type="Gene3D" id="3.90.1150.30">
    <property type="match status" value="1"/>
</dbReference>
<protein>
    <submittedName>
        <fullName evidence="1">MmcQ/YjbR family DNA-binding protein</fullName>
    </submittedName>
</protein>
<evidence type="ECO:0000313" key="1">
    <source>
        <dbReference type="EMBL" id="MBR0668880.1"/>
    </source>
</evidence>
<dbReference type="EMBL" id="JAAGBB010000072">
    <property type="protein sequence ID" value="MBR0668880.1"/>
    <property type="molecule type" value="Genomic_DNA"/>
</dbReference>
<accession>A0ABS5F9W9</accession>
<dbReference type="Pfam" id="PF04237">
    <property type="entry name" value="YjbR"/>
    <property type="match status" value="1"/>
</dbReference>
<dbReference type="GO" id="GO:0003677">
    <property type="term" value="F:DNA binding"/>
    <property type="evidence" value="ECO:0007669"/>
    <property type="project" value="UniProtKB-KW"/>
</dbReference>
<dbReference type="Proteomes" id="UP001196870">
    <property type="component" value="Unassembled WGS sequence"/>
</dbReference>
<keyword evidence="2" id="KW-1185">Reference proteome</keyword>
<dbReference type="PANTHER" id="PTHR35145:SF1">
    <property type="entry name" value="CYTOPLASMIC PROTEIN"/>
    <property type="match status" value="1"/>
</dbReference>
<name>A0ABS5F9W9_9PROT</name>
<dbReference type="InterPro" id="IPR007351">
    <property type="entry name" value="YjbR"/>
</dbReference>
<proteinExistence type="predicted"/>
<keyword evidence="1" id="KW-0238">DNA-binding</keyword>
<dbReference type="InterPro" id="IPR058532">
    <property type="entry name" value="YjbR/MT2646/Rv2570-like"/>
</dbReference>
<reference evidence="2" key="1">
    <citation type="journal article" date="2021" name="Syst. Appl. Microbiol.">
        <title>Roseomonas hellenica sp. nov., isolated from roots of wild-growing Alkanna tinctoria.</title>
        <authorList>
            <person name="Rat A."/>
            <person name="Naranjo H.D."/>
            <person name="Lebbe L."/>
            <person name="Cnockaert M."/>
            <person name="Krigas N."/>
            <person name="Grigoriadou K."/>
            <person name="Maloupa E."/>
            <person name="Willems A."/>
        </authorList>
    </citation>
    <scope>NUCLEOTIDE SEQUENCE [LARGE SCALE GENOMIC DNA]</scope>
    <source>
        <strain evidence="2">LMG 31523</strain>
    </source>
</reference>
<dbReference type="RefSeq" id="WP_211857104.1">
    <property type="nucleotide sequence ID" value="NZ_JAAGBB010000072.1"/>
</dbReference>
<evidence type="ECO:0000313" key="2">
    <source>
        <dbReference type="Proteomes" id="UP001196870"/>
    </source>
</evidence>
<gene>
    <name evidence="1" type="ORF">GXW71_31310</name>
</gene>
<dbReference type="InterPro" id="IPR038056">
    <property type="entry name" value="YjbR-like_sf"/>
</dbReference>
<dbReference type="SUPFAM" id="SSF142906">
    <property type="entry name" value="YjbR-like"/>
    <property type="match status" value="1"/>
</dbReference>